<feature type="binding site" evidence="6">
    <location>
        <position position="55"/>
    </location>
    <ligand>
        <name>Ca(2+)</name>
        <dbReference type="ChEBI" id="CHEBI:29108"/>
        <label>3</label>
    </ligand>
</feature>
<dbReference type="SUPFAM" id="SSF55486">
    <property type="entry name" value="Metalloproteases ('zincins'), catalytic domain"/>
    <property type="match status" value="1"/>
</dbReference>
<feature type="binding site" evidence="6">
    <location>
        <position position="102"/>
    </location>
    <ligand>
        <name>Zn(2+)</name>
        <dbReference type="ChEBI" id="CHEBI:29105"/>
        <label>2</label>
        <note>catalytic</note>
    </ligand>
</feature>
<evidence type="ECO:0000313" key="8">
    <source>
        <dbReference type="EMBL" id="KAL1535404.1"/>
    </source>
</evidence>
<feature type="binding site" evidence="6">
    <location>
        <position position="50"/>
    </location>
    <ligand>
        <name>Zn(2+)</name>
        <dbReference type="ChEBI" id="CHEBI:29105"/>
        <label>1</label>
    </ligand>
</feature>
<evidence type="ECO:0000313" key="9">
    <source>
        <dbReference type="Proteomes" id="UP001567538"/>
    </source>
</evidence>
<dbReference type="Pfam" id="PF00413">
    <property type="entry name" value="Peptidase_M10"/>
    <property type="match status" value="1"/>
</dbReference>
<evidence type="ECO:0000256" key="1">
    <source>
        <dbReference type="ARBA" id="ARBA00022670"/>
    </source>
</evidence>
<feature type="active site" evidence="5">
    <location>
        <position position="99"/>
    </location>
</feature>
<evidence type="ECO:0000256" key="6">
    <source>
        <dbReference type="PIRSR" id="PIRSR621190-2"/>
    </source>
</evidence>
<dbReference type="InterPro" id="IPR001818">
    <property type="entry name" value="Pept_M10_metallopeptidase"/>
</dbReference>
<dbReference type="GO" id="GO:0046872">
    <property type="term" value="F:metal ion binding"/>
    <property type="evidence" value="ECO:0007669"/>
    <property type="project" value="UniProtKB-KW"/>
</dbReference>
<evidence type="ECO:0000256" key="4">
    <source>
        <dbReference type="ARBA" id="ARBA00022833"/>
    </source>
</evidence>
<keyword evidence="6" id="KW-0106">Calcium</keyword>
<feature type="binding site" evidence="6">
    <location>
        <position position="78"/>
    </location>
    <ligand>
        <name>Ca(2+)</name>
        <dbReference type="ChEBI" id="CHEBI:29108"/>
        <label>3</label>
    </ligand>
</feature>
<accession>A0ABD1FWP7</accession>
<dbReference type="PANTHER" id="PTHR10201">
    <property type="entry name" value="MATRIX METALLOPROTEINASE"/>
    <property type="match status" value="1"/>
</dbReference>
<dbReference type="EMBL" id="JBEAFC010000011">
    <property type="protein sequence ID" value="KAL1535404.1"/>
    <property type="molecule type" value="Genomic_DNA"/>
</dbReference>
<feature type="domain" description="Peptidase metallopeptidase" evidence="7">
    <location>
        <begin position="2"/>
        <end position="142"/>
    </location>
</feature>
<keyword evidence="9" id="KW-1185">Reference proteome</keyword>
<feature type="binding site" evidence="6">
    <location>
        <position position="63"/>
    </location>
    <ligand>
        <name>Zn(2+)</name>
        <dbReference type="ChEBI" id="CHEBI:29105"/>
        <label>1</label>
    </ligand>
</feature>
<dbReference type="PANTHER" id="PTHR10201:SF213">
    <property type="entry name" value="METALLOENDOPROTEINASE 2-MMP-LIKE"/>
    <property type="match status" value="1"/>
</dbReference>
<dbReference type="GO" id="GO:0006508">
    <property type="term" value="P:proteolysis"/>
    <property type="evidence" value="ECO:0007669"/>
    <property type="project" value="UniProtKB-KW"/>
</dbReference>
<dbReference type="AlphaFoldDB" id="A0ABD1FWP7"/>
<keyword evidence="2 6" id="KW-0479">Metal-binding</keyword>
<feature type="binding site" evidence="6">
    <location>
        <position position="73"/>
    </location>
    <ligand>
        <name>Zn(2+)</name>
        <dbReference type="ChEBI" id="CHEBI:29105"/>
        <label>1</label>
    </ligand>
</feature>
<comment type="cofactor">
    <cofactor evidence="6">
        <name>Ca(2+)</name>
        <dbReference type="ChEBI" id="CHEBI:29108"/>
    </cofactor>
    <text evidence="6">Can bind about 5 Ca(2+) ions per subunit.</text>
</comment>
<dbReference type="InterPro" id="IPR024079">
    <property type="entry name" value="MetalloPept_cat_dom_sf"/>
</dbReference>
<protein>
    <submittedName>
        <fullName evidence="8">Interstitial collagenase</fullName>
        <ecNumber evidence="8">3.4.24.7</ecNumber>
    </submittedName>
</protein>
<dbReference type="InterPro" id="IPR021190">
    <property type="entry name" value="Pept_M10A"/>
</dbReference>
<keyword evidence="3 8" id="KW-0378">Hydrolase</keyword>
<sequence>MDYARAHVHFGASQDDTLKLAILTFQVNFGLSQTGELNEETMLNEETHGDGAPFDGPKGVLAHAFAPDDGHLHFDADENWSFRSRTIDAYHFETVATHEIGHILGMGHSTDIDALMFPSISMGEIKELDVDDIYGISVLYPPPF</sequence>
<feature type="binding site" evidence="6">
    <location>
        <position position="78"/>
    </location>
    <ligand>
        <name>Ca(2+)</name>
        <dbReference type="ChEBI" id="CHEBI:29108"/>
        <label>1</label>
    </ligand>
</feature>
<proteinExistence type="predicted"/>
<dbReference type="Gene3D" id="3.40.390.10">
    <property type="entry name" value="Collagenase (Catalytic Domain)"/>
    <property type="match status" value="1"/>
</dbReference>
<dbReference type="GO" id="GO:0004222">
    <property type="term" value="F:metalloendopeptidase activity"/>
    <property type="evidence" value="ECO:0007669"/>
    <property type="project" value="UniProtKB-EC"/>
</dbReference>
<dbReference type="InterPro" id="IPR006026">
    <property type="entry name" value="Peptidase_Metallo"/>
</dbReference>
<evidence type="ECO:0000256" key="2">
    <source>
        <dbReference type="ARBA" id="ARBA00022723"/>
    </source>
</evidence>
<comment type="caution">
    <text evidence="8">The sequence shown here is derived from an EMBL/GenBank/DDBJ whole genome shotgun (WGS) entry which is preliminary data.</text>
</comment>
<dbReference type="Proteomes" id="UP001567538">
    <property type="component" value="Unassembled WGS sequence"/>
</dbReference>
<reference evidence="8 9" key="1">
    <citation type="submission" date="2024-06" db="EMBL/GenBank/DDBJ databases">
        <title>A chromosome level genome sequence of Diviner's sage (Salvia divinorum).</title>
        <authorList>
            <person name="Ford S.A."/>
            <person name="Ro D.-K."/>
            <person name="Ness R.W."/>
            <person name="Phillips M.A."/>
        </authorList>
    </citation>
    <scope>NUCLEOTIDE SEQUENCE [LARGE SCALE GENOMIC DNA]</scope>
    <source>
        <strain evidence="8">SAF-2024a</strain>
        <tissue evidence="8">Leaf</tissue>
    </source>
</reference>
<feature type="binding site" evidence="6">
    <location>
        <position position="116"/>
    </location>
    <ligand>
        <name>Zn(2+)</name>
        <dbReference type="ChEBI" id="CHEBI:29105"/>
        <label>2</label>
        <note>catalytic</note>
    </ligand>
</feature>
<comment type="cofactor">
    <cofactor evidence="6">
        <name>Zn(2+)</name>
        <dbReference type="ChEBI" id="CHEBI:29105"/>
    </cofactor>
    <text evidence="6">Binds 2 Zn(2+) ions per subunit.</text>
</comment>
<evidence type="ECO:0000256" key="5">
    <source>
        <dbReference type="PIRSR" id="PIRSR621190-1"/>
    </source>
</evidence>
<feature type="binding site" evidence="6">
    <location>
        <position position="56"/>
    </location>
    <ligand>
        <name>Ca(2+)</name>
        <dbReference type="ChEBI" id="CHEBI:29108"/>
        <label>3</label>
    </ligand>
</feature>
<name>A0ABD1FWP7_SALDI</name>
<gene>
    <name evidence="8" type="ORF">AAHA92_28182</name>
</gene>
<dbReference type="PRINTS" id="PR00138">
    <property type="entry name" value="MATRIXIN"/>
</dbReference>
<feature type="binding site" evidence="6">
    <location>
        <position position="108"/>
    </location>
    <ligand>
        <name>Zn(2+)</name>
        <dbReference type="ChEBI" id="CHEBI:29105"/>
        <label>2</label>
        <note>catalytic</note>
    </ligand>
</feature>
<keyword evidence="1" id="KW-0645">Protease</keyword>
<keyword evidence="4 6" id="KW-0862">Zinc</keyword>
<organism evidence="8 9">
    <name type="scientific">Salvia divinorum</name>
    <name type="common">Maria pastora</name>
    <name type="synonym">Diviner's sage</name>
    <dbReference type="NCBI Taxonomy" id="28513"/>
    <lineage>
        <taxon>Eukaryota</taxon>
        <taxon>Viridiplantae</taxon>
        <taxon>Streptophyta</taxon>
        <taxon>Embryophyta</taxon>
        <taxon>Tracheophyta</taxon>
        <taxon>Spermatophyta</taxon>
        <taxon>Magnoliopsida</taxon>
        <taxon>eudicotyledons</taxon>
        <taxon>Gunneridae</taxon>
        <taxon>Pentapetalae</taxon>
        <taxon>asterids</taxon>
        <taxon>lamiids</taxon>
        <taxon>Lamiales</taxon>
        <taxon>Lamiaceae</taxon>
        <taxon>Nepetoideae</taxon>
        <taxon>Mentheae</taxon>
        <taxon>Salviinae</taxon>
        <taxon>Salvia</taxon>
        <taxon>Salvia subgen. Calosphace</taxon>
    </lineage>
</organism>
<feature type="binding site" evidence="6">
    <location>
        <position position="75"/>
    </location>
    <ligand>
        <name>Ca(2+)</name>
        <dbReference type="ChEBI" id="CHEBI:29108"/>
        <label>3</label>
    </ligand>
</feature>
<evidence type="ECO:0000259" key="7">
    <source>
        <dbReference type="SMART" id="SM00235"/>
    </source>
</evidence>
<dbReference type="SMART" id="SM00235">
    <property type="entry name" value="ZnMc"/>
    <property type="match status" value="1"/>
</dbReference>
<dbReference type="EC" id="3.4.24.7" evidence="8"/>
<feature type="binding site" evidence="6">
    <location>
        <position position="48"/>
    </location>
    <ligand>
        <name>Zn(2+)</name>
        <dbReference type="ChEBI" id="CHEBI:29105"/>
        <label>1</label>
    </ligand>
</feature>
<evidence type="ECO:0000256" key="3">
    <source>
        <dbReference type="ARBA" id="ARBA00022801"/>
    </source>
</evidence>
<feature type="binding site" evidence="6">
    <location>
        <position position="98"/>
    </location>
    <ligand>
        <name>Zn(2+)</name>
        <dbReference type="ChEBI" id="CHEBI:29105"/>
        <label>2</label>
        <note>catalytic</note>
    </ligand>
</feature>